<dbReference type="InterPro" id="IPR038029">
    <property type="entry name" value="GbiG_N_sf"/>
</dbReference>
<dbReference type="Pfam" id="PF11760">
    <property type="entry name" value="CbiG_N"/>
    <property type="match status" value="1"/>
</dbReference>
<dbReference type="SUPFAM" id="SSF159672">
    <property type="entry name" value="CbiG N-terminal domain-like"/>
    <property type="match status" value="1"/>
</dbReference>
<dbReference type="InterPro" id="IPR002750">
    <property type="entry name" value="CobE/GbiG_C"/>
</dbReference>
<dbReference type="EMBL" id="DSLA01000016">
    <property type="protein sequence ID" value="HEH34674.1"/>
    <property type="molecule type" value="Genomic_DNA"/>
</dbReference>
<reference evidence="3" key="1">
    <citation type="journal article" date="2020" name="mSystems">
        <title>Genome- and Community-Level Interaction Insights into Carbon Utilization and Element Cycling Functions of Hydrothermarchaeota in Hydrothermal Sediment.</title>
        <authorList>
            <person name="Zhou Z."/>
            <person name="Liu Y."/>
            <person name="Xu W."/>
            <person name="Pan J."/>
            <person name="Luo Z.H."/>
            <person name="Li M."/>
        </authorList>
    </citation>
    <scope>NUCLEOTIDE SEQUENCE [LARGE SCALE GENOMIC DNA]</scope>
    <source>
        <strain evidence="3">SpSt-26</strain>
    </source>
</reference>
<dbReference type="InterPro" id="IPR036518">
    <property type="entry name" value="CobE/GbiG_C_sf"/>
</dbReference>
<dbReference type="InterPro" id="IPR021744">
    <property type="entry name" value="CbiG_N"/>
</dbReference>
<protein>
    <submittedName>
        <fullName evidence="3">Cobalamin biosynthesis protein</fullName>
    </submittedName>
</protein>
<dbReference type="Pfam" id="PF01890">
    <property type="entry name" value="CbiG_C"/>
    <property type="match status" value="1"/>
</dbReference>
<feature type="domain" description="CobE/GbiG C-terminal" evidence="1">
    <location>
        <begin position="124"/>
        <end position="237"/>
    </location>
</feature>
<feature type="domain" description="Cobalamin synthesis G N-terminal" evidence="2">
    <location>
        <begin position="48"/>
        <end position="118"/>
    </location>
</feature>
<dbReference type="PANTHER" id="PTHR37477:SF1">
    <property type="entry name" value="COBALT-PRECORRIN-5A HYDROLASE"/>
    <property type="match status" value="1"/>
</dbReference>
<proteinExistence type="predicted"/>
<evidence type="ECO:0000313" key="3">
    <source>
        <dbReference type="EMBL" id="HEH34674.1"/>
    </source>
</evidence>
<dbReference type="PANTHER" id="PTHR37477">
    <property type="entry name" value="COBALT-PRECORRIN-5A HYDROLASE"/>
    <property type="match status" value="1"/>
</dbReference>
<comment type="caution">
    <text evidence="3">The sequence shown here is derived from an EMBL/GenBank/DDBJ whole genome shotgun (WGS) entry which is preliminary data.</text>
</comment>
<sequence>MRADRISIAVLLFEKDLEKLGKVVEHLSRAYDVKTVFYRRDIWQDLMNFDCIVAYMASGIVIRGIAKHLKSKWTDPAVIVLDKLLKHAVVLLNGHRFGNEVAIYLSQIGIEPVITTAMEFCDGICIGVGFRKNAKEEEIIEAIKMAIKELGLEMKDIRVIATVEGKERSAIIKVAEKLKRPVFFVKKEELNRMDLPETSAKIIGVKNVAEGCALFFAREKKLILPKRVFGGVTVAAAR</sequence>
<dbReference type="Gene3D" id="3.40.50.11220">
    <property type="match status" value="1"/>
</dbReference>
<dbReference type="SUPFAM" id="SSF159664">
    <property type="entry name" value="CobE/GbiG C-terminal domain-like"/>
    <property type="match status" value="1"/>
</dbReference>
<name>A0A7J2THN9_ARCFL</name>
<gene>
    <name evidence="3" type="ORF">ENP88_00650</name>
</gene>
<dbReference type="Gene3D" id="3.30.420.180">
    <property type="entry name" value="CobE/GbiG C-terminal domain"/>
    <property type="match status" value="1"/>
</dbReference>
<dbReference type="InterPro" id="IPR052553">
    <property type="entry name" value="CbiG_hydrolase"/>
</dbReference>
<accession>A0A7J2THN9</accession>
<dbReference type="AlphaFoldDB" id="A0A7J2THN9"/>
<evidence type="ECO:0000259" key="2">
    <source>
        <dbReference type="Pfam" id="PF11760"/>
    </source>
</evidence>
<organism evidence="3">
    <name type="scientific">Archaeoglobus fulgidus</name>
    <dbReference type="NCBI Taxonomy" id="2234"/>
    <lineage>
        <taxon>Archaea</taxon>
        <taxon>Methanobacteriati</taxon>
        <taxon>Methanobacteriota</taxon>
        <taxon>Archaeoglobi</taxon>
        <taxon>Archaeoglobales</taxon>
        <taxon>Archaeoglobaceae</taxon>
        <taxon>Archaeoglobus</taxon>
    </lineage>
</organism>
<dbReference type="GO" id="GO:0009236">
    <property type="term" value="P:cobalamin biosynthetic process"/>
    <property type="evidence" value="ECO:0007669"/>
    <property type="project" value="InterPro"/>
</dbReference>
<evidence type="ECO:0000259" key="1">
    <source>
        <dbReference type="Pfam" id="PF01890"/>
    </source>
</evidence>